<evidence type="ECO:0000313" key="2">
    <source>
        <dbReference type="Proteomes" id="UP000315010"/>
    </source>
</evidence>
<reference evidence="1 2" key="1">
    <citation type="submission" date="2019-02" db="EMBL/GenBank/DDBJ databases">
        <title>Deep-cultivation of Planctomycetes and their phenomic and genomic characterization uncovers novel biology.</title>
        <authorList>
            <person name="Wiegand S."/>
            <person name="Jogler M."/>
            <person name="Boedeker C."/>
            <person name="Pinto D."/>
            <person name="Vollmers J."/>
            <person name="Rivas-Marin E."/>
            <person name="Kohn T."/>
            <person name="Peeters S.H."/>
            <person name="Heuer A."/>
            <person name="Rast P."/>
            <person name="Oberbeckmann S."/>
            <person name="Bunk B."/>
            <person name="Jeske O."/>
            <person name="Meyerdierks A."/>
            <person name="Storesund J.E."/>
            <person name="Kallscheuer N."/>
            <person name="Luecker S."/>
            <person name="Lage O.M."/>
            <person name="Pohl T."/>
            <person name="Merkel B.J."/>
            <person name="Hornburger P."/>
            <person name="Mueller R.-W."/>
            <person name="Bruemmer F."/>
            <person name="Labrenz M."/>
            <person name="Spormann A.M."/>
            <person name="Op Den Camp H."/>
            <person name="Overmann J."/>
            <person name="Amann R."/>
            <person name="Jetten M.S.M."/>
            <person name="Mascher T."/>
            <person name="Medema M.H."/>
            <person name="Devos D.P."/>
            <person name="Kaster A.-K."/>
            <person name="Ovreas L."/>
            <person name="Rohde M."/>
            <person name="Galperin M.Y."/>
            <person name="Jogler C."/>
        </authorList>
    </citation>
    <scope>NUCLEOTIDE SEQUENCE [LARGE SCALE GENOMIC DNA]</scope>
    <source>
        <strain evidence="1 2">CA13</strain>
    </source>
</reference>
<organism evidence="1 2">
    <name type="scientific">Novipirellula herctigrandis</name>
    <dbReference type="NCBI Taxonomy" id="2527986"/>
    <lineage>
        <taxon>Bacteria</taxon>
        <taxon>Pseudomonadati</taxon>
        <taxon>Planctomycetota</taxon>
        <taxon>Planctomycetia</taxon>
        <taxon>Pirellulales</taxon>
        <taxon>Pirellulaceae</taxon>
        <taxon>Novipirellula</taxon>
    </lineage>
</organism>
<accession>A0A5C5YW59</accession>
<proteinExistence type="predicted"/>
<comment type="caution">
    <text evidence="1">The sequence shown here is derived from an EMBL/GenBank/DDBJ whole genome shotgun (WGS) entry which is preliminary data.</text>
</comment>
<dbReference type="EMBL" id="SJPJ01000001">
    <property type="protein sequence ID" value="TWT79258.1"/>
    <property type="molecule type" value="Genomic_DNA"/>
</dbReference>
<gene>
    <name evidence="1" type="ORF">CA13_06560</name>
</gene>
<sequence>MRHAGIVAIKSVPMAHGRFETLQAERHFAGRGTAKSRQESICYDLAIVHNPDDKDLAPPDSKAL</sequence>
<evidence type="ECO:0000313" key="1">
    <source>
        <dbReference type="EMBL" id="TWT79258.1"/>
    </source>
</evidence>
<protein>
    <submittedName>
        <fullName evidence="1">Uncharacterized protein</fullName>
    </submittedName>
</protein>
<dbReference type="Proteomes" id="UP000315010">
    <property type="component" value="Unassembled WGS sequence"/>
</dbReference>
<name>A0A5C5YW59_9BACT</name>
<keyword evidence="2" id="KW-1185">Reference proteome</keyword>
<dbReference type="AlphaFoldDB" id="A0A5C5YW59"/>